<protein>
    <submittedName>
        <fullName evidence="6">Isoprenylcysteine carboxylmethyltransferase family protein</fullName>
    </submittedName>
</protein>
<keyword evidence="2 5" id="KW-0812">Transmembrane</keyword>
<reference evidence="7" key="1">
    <citation type="submission" date="2020-02" db="EMBL/GenBank/DDBJ databases">
        <title>Genomic and physiological characterization of two novel Nitrospinaceae genera.</title>
        <authorList>
            <person name="Mueller A.J."/>
            <person name="Jung M.-Y."/>
            <person name="Strachan C.R."/>
            <person name="Herbold C.W."/>
            <person name="Kirkegaard R.H."/>
            <person name="Daims H."/>
        </authorList>
    </citation>
    <scope>NUCLEOTIDE SEQUENCE [LARGE SCALE GENOMIC DNA]</scope>
</reference>
<feature type="transmembrane region" description="Helical" evidence="5">
    <location>
        <begin position="99"/>
        <end position="120"/>
    </location>
</feature>
<keyword evidence="6" id="KW-0808">Transferase</keyword>
<evidence type="ECO:0000313" key="6">
    <source>
        <dbReference type="EMBL" id="QPJ64280.1"/>
    </source>
</evidence>
<gene>
    <name evidence="6" type="ORF">G3M78_02255</name>
</gene>
<evidence type="ECO:0000256" key="3">
    <source>
        <dbReference type="ARBA" id="ARBA00022989"/>
    </source>
</evidence>
<sequence length="151" mass="16638">MSGYSGEGVRGLFLGILIPSLYLIPLVAVYFLPKDFGFGHRWLVYVGLACAALGLIVWIAGFASLGKRLAVFPGAESLATGGIYRWIRHPVYVGISLNLLGMFLACGSALGLAYLALVVLPLNRFRAKREEQALIENFGDAYRLYRDRTFF</sequence>
<dbReference type="Gene3D" id="1.20.120.1630">
    <property type="match status" value="1"/>
</dbReference>
<dbReference type="GO" id="GO:0012505">
    <property type="term" value="C:endomembrane system"/>
    <property type="evidence" value="ECO:0007669"/>
    <property type="project" value="UniProtKB-SubCell"/>
</dbReference>
<dbReference type="AlphaFoldDB" id="A0A7T0G2F0"/>
<dbReference type="EMBL" id="CP048620">
    <property type="protein sequence ID" value="QPJ64280.1"/>
    <property type="molecule type" value="Genomic_DNA"/>
</dbReference>
<feature type="transmembrane region" description="Helical" evidence="5">
    <location>
        <begin position="12"/>
        <end position="31"/>
    </location>
</feature>
<keyword evidence="3 5" id="KW-1133">Transmembrane helix</keyword>
<proteinExistence type="predicted"/>
<dbReference type="GO" id="GO:0008168">
    <property type="term" value="F:methyltransferase activity"/>
    <property type="evidence" value="ECO:0007669"/>
    <property type="project" value="UniProtKB-KW"/>
</dbReference>
<accession>A0A7T0G2F0</accession>
<feature type="transmembrane region" description="Helical" evidence="5">
    <location>
        <begin position="43"/>
        <end position="62"/>
    </location>
</feature>
<evidence type="ECO:0000256" key="1">
    <source>
        <dbReference type="ARBA" id="ARBA00004127"/>
    </source>
</evidence>
<dbReference type="InterPro" id="IPR007318">
    <property type="entry name" value="Phopholipid_MeTrfase"/>
</dbReference>
<dbReference type="GO" id="GO:0032259">
    <property type="term" value="P:methylation"/>
    <property type="evidence" value="ECO:0007669"/>
    <property type="project" value="UniProtKB-KW"/>
</dbReference>
<dbReference type="KEGG" id="nva:G3M78_02255"/>
<dbReference type="Pfam" id="PF04191">
    <property type="entry name" value="PEMT"/>
    <property type="match status" value="1"/>
</dbReference>
<evidence type="ECO:0000313" key="7">
    <source>
        <dbReference type="Proteomes" id="UP000594464"/>
    </source>
</evidence>
<keyword evidence="4 5" id="KW-0472">Membrane</keyword>
<keyword evidence="6" id="KW-0489">Methyltransferase</keyword>
<organism evidence="6 7">
    <name type="scientific">Candidatus Nitrohelix vancouverensis</name>
    <dbReference type="NCBI Taxonomy" id="2705534"/>
    <lineage>
        <taxon>Bacteria</taxon>
        <taxon>Pseudomonadati</taxon>
        <taxon>Nitrospinota/Tectimicrobiota group</taxon>
        <taxon>Nitrospinota</taxon>
        <taxon>Nitrospinia</taxon>
        <taxon>Nitrospinales</taxon>
        <taxon>Nitrospinaceae</taxon>
        <taxon>Candidatus Nitrohelix</taxon>
    </lineage>
</organism>
<dbReference type="PANTHER" id="PTHR43847:SF1">
    <property type="entry name" value="BLL3993 PROTEIN"/>
    <property type="match status" value="1"/>
</dbReference>
<dbReference type="PANTHER" id="PTHR43847">
    <property type="entry name" value="BLL3993 PROTEIN"/>
    <property type="match status" value="1"/>
</dbReference>
<evidence type="ECO:0000256" key="5">
    <source>
        <dbReference type="SAM" id="Phobius"/>
    </source>
</evidence>
<dbReference type="Proteomes" id="UP000594464">
    <property type="component" value="Chromosome"/>
</dbReference>
<evidence type="ECO:0000256" key="4">
    <source>
        <dbReference type="ARBA" id="ARBA00023136"/>
    </source>
</evidence>
<evidence type="ECO:0000256" key="2">
    <source>
        <dbReference type="ARBA" id="ARBA00022692"/>
    </source>
</evidence>
<dbReference type="InterPro" id="IPR052527">
    <property type="entry name" value="Metal_cation-efflux_comp"/>
</dbReference>
<name>A0A7T0G2F0_9BACT</name>
<comment type="subcellular location">
    <subcellularLocation>
        <location evidence="1">Endomembrane system</location>
        <topology evidence="1">Multi-pass membrane protein</topology>
    </subcellularLocation>
</comment>